<protein>
    <submittedName>
        <fullName evidence="1">Uncharacterized protein</fullName>
    </submittedName>
</protein>
<reference evidence="1 2" key="1">
    <citation type="submission" date="2015-01" db="EMBL/GenBank/DDBJ databases">
        <title>Evolution of Trichinella species and genotypes.</title>
        <authorList>
            <person name="Korhonen P.K."/>
            <person name="Edoardo P."/>
            <person name="Giuseppe L.R."/>
            <person name="Gasser R.B."/>
        </authorList>
    </citation>
    <scope>NUCLEOTIDE SEQUENCE [LARGE SCALE GENOMIC DNA]</scope>
    <source>
        <strain evidence="1">ISS2496</strain>
    </source>
</reference>
<accession>A0A0V0Z1X3</accession>
<name>A0A0V0Z1X3_9BILA</name>
<evidence type="ECO:0000313" key="1">
    <source>
        <dbReference type="EMBL" id="KRY06397.1"/>
    </source>
</evidence>
<sequence length="126" mass="14404">LNLNCSRQLKLVDSIVDWTPFLVLLFTSVCFKYGMTNIGEYDVSSDGDQCGSKVIDKLMKLMHSLVTNYTLLNMRVKAYHKLILRSIFRNSVEGNMTVYLALSPITESLKISLSRPYRKCVKFVNV</sequence>
<feature type="non-terminal residue" evidence="1">
    <location>
        <position position="126"/>
    </location>
</feature>
<dbReference type="Proteomes" id="UP000054783">
    <property type="component" value="Unassembled WGS sequence"/>
</dbReference>
<evidence type="ECO:0000313" key="2">
    <source>
        <dbReference type="Proteomes" id="UP000054783"/>
    </source>
</evidence>
<dbReference type="EMBL" id="JYDQ01000807">
    <property type="protein sequence ID" value="KRY06397.1"/>
    <property type="molecule type" value="Genomic_DNA"/>
</dbReference>
<dbReference type="AlphaFoldDB" id="A0A0V0Z1X3"/>
<comment type="caution">
    <text evidence="1">The sequence shown here is derived from an EMBL/GenBank/DDBJ whole genome shotgun (WGS) entry which is preliminary data.</text>
</comment>
<proteinExistence type="predicted"/>
<keyword evidence="2" id="KW-1185">Reference proteome</keyword>
<gene>
    <name evidence="1" type="ORF">T12_14262</name>
</gene>
<feature type="non-terminal residue" evidence="1">
    <location>
        <position position="1"/>
    </location>
</feature>
<organism evidence="1 2">
    <name type="scientific">Trichinella patagoniensis</name>
    <dbReference type="NCBI Taxonomy" id="990121"/>
    <lineage>
        <taxon>Eukaryota</taxon>
        <taxon>Metazoa</taxon>
        <taxon>Ecdysozoa</taxon>
        <taxon>Nematoda</taxon>
        <taxon>Enoplea</taxon>
        <taxon>Dorylaimia</taxon>
        <taxon>Trichinellida</taxon>
        <taxon>Trichinellidae</taxon>
        <taxon>Trichinella</taxon>
    </lineage>
</organism>